<dbReference type="InterPro" id="IPR000620">
    <property type="entry name" value="EamA_dom"/>
</dbReference>
<keyword evidence="1" id="KW-1133">Transmembrane helix</keyword>
<gene>
    <name evidence="3" type="ORF">FSC37_12305</name>
</gene>
<feature type="transmembrane region" description="Helical" evidence="1">
    <location>
        <begin position="219"/>
        <end position="241"/>
    </location>
</feature>
<dbReference type="PANTHER" id="PTHR22911">
    <property type="entry name" value="ACYL-MALONYL CONDENSING ENZYME-RELATED"/>
    <property type="match status" value="1"/>
</dbReference>
<name>A0A5C6U2Z6_9BURK</name>
<reference evidence="3 4" key="1">
    <citation type="submission" date="2019-08" db="EMBL/GenBank/DDBJ databases">
        <authorList>
            <person name="Khan S.A."/>
            <person name="Jeon C.O."/>
            <person name="Jeong S.E."/>
        </authorList>
    </citation>
    <scope>NUCLEOTIDE SEQUENCE [LARGE SCALE GENOMIC DNA]</scope>
    <source>
        <strain evidence="4">IMCC1728</strain>
    </source>
</reference>
<feature type="domain" description="EamA" evidence="2">
    <location>
        <begin position="11"/>
        <end position="145"/>
    </location>
</feature>
<feature type="transmembrane region" description="Helical" evidence="1">
    <location>
        <begin position="81"/>
        <end position="98"/>
    </location>
</feature>
<feature type="transmembrane region" description="Helical" evidence="1">
    <location>
        <begin position="248"/>
        <end position="268"/>
    </location>
</feature>
<dbReference type="SUPFAM" id="SSF103481">
    <property type="entry name" value="Multidrug resistance efflux transporter EmrE"/>
    <property type="match status" value="2"/>
</dbReference>
<feature type="transmembrane region" description="Helical" evidence="1">
    <location>
        <begin position="274"/>
        <end position="293"/>
    </location>
</feature>
<feature type="transmembrane region" description="Helical" evidence="1">
    <location>
        <begin position="185"/>
        <end position="204"/>
    </location>
</feature>
<feature type="transmembrane region" description="Helical" evidence="1">
    <location>
        <begin position="104"/>
        <end position="122"/>
    </location>
</feature>
<dbReference type="PANTHER" id="PTHR22911:SF103">
    <property type="entry name" value="BLR2811 PROTEIN"/>
    <property type="match status" value="1"/>
</dbReference>
<feature type="domain" description="EamA" evidence="2">
    <location>
        <begin position="154"/>
        <end position="284"/>
    </location>
</feature>
<dbReference type="Proteomes" id="UP000321832">
    <property type="component" value="Unassembled WGS sequence"/>
</dbReference>
<dbReference type="EMBL" id="VOPW01000001">
    <property type="protein sequence ID" value="TXC66361.1"/>
    <property type="molecule type" value="Genomic_DNA"/>
</dbReference>
<dbReference type="PROSITE" id="PS51257">
    <property type="entry name" value="PROKAR_LIPOPROTEIN"/>
    <property type="match status" value="1"/>
</dbReference>
<evidence type="ECO:0000256" key="1">
    <source>
        <dbReference type="SAM" id="Phobius"/>
    </source>
</evidence>
<proteinExistence type="predicted"/>
<evidence type="ECO:0000313" key="4">
    <source>
        <dbReference type="Proteomes" id="UP000321832"/>
    </source>
</evidence>
<evidence type="ECO:0000259" key="2">
    <source>
        <dbReference type="Pfam" id="PF00892"/>
    </source>
</evidence>
<feature type="transmembrane region" description="Helical" evidence="1">
    <location>
        <begin position="34"/>
        <end position="60"/>
    </location>
</feature>
<dbReference type="Pfam" id="PF00892">
    <property type="entry name" value="EamA"/>
    <property type="match status" value="2"/>
</dbReference>
<organism evidence="3 4">
    <name type="scientific">Piscinibacter aquaticus</name>
    <dbReference type="NCBI Taxonomy" id="392597"/>
    <lineage>
        <taxon>Bacteria</taxon>
        <taxon>Pseudomonadati</taxon>
        <taxon>Pseudomonadota</taxon>
        <taxon>Betaproteobacteria</taxon>
        <taxon>Burkholderiales</taxon>
        <taxon>Sphaerotilaceae</taxon>
        <taxon>Piscinibacter</taxon>
    </lineage>
</organism>
<dbReference type="InterPro" id="IPR037185">
    <property type="entry name" value="EmrE-like"/>
</dbReference>
<keyword evidence="4" id="KW-1185">Reference proteome</keyword>
<dbReference type="GO" id="GO:0016020">
    <property type="term" value="C:membrane"/>
    <property type="evidence" value="ECO:0007669"/>
    <property type="project" value="InterPro"/>
</dbReference>
<keyword evidence="1" id="KW-0812">Transmembrane</keyword>
<accession>A0A5C6U2Z6</accession>
<feature type="transmembrane region" description="Helical" evidence="1">
    <location>
        <begin position="151"/>
        <end position="173"/>
    </location>
</feature>
<keyword evidence="1" id="KW-0472">Membrane</keyword>
<comment type="caution">
    <text evidence="3">The sequence shown here is derived from an EMBL/GenBank/DDBJ whole genome shotgun (WGS) entry which is preliminary data.</text>
</comment>
<protein>
    <submittedName>
        <fullName evidence="3">DMT family transporter</fullName>
    </submittedName>
</protein>
<feature type="transmembrane region" description="Helical" evidence="1">
    <location>
        <begin position="129"/>
        <end position="145"/>
    </location>
</feature>
<evidence type="ECO:0000313" key="3">
    <source>
        <dbReference type="EMBL" id="TXC66361.1"/>
    </source>
</evidence>
<sequence length="315" mass="32874">MRAAPPGRPGLGIALVLVMAACFATMDTTVKFVGALVPVLVVLWARYGVQAGVMALWLAISSRRGGAGFRSAHPRFQAARGLLLLLSSTFGFFGLQYLPVAEFTAITMLTPVMVTLLAATLLHERVSRLRWALVAGGFAGALIVIRPGSGLFGWAALLPIAGSMAYASFQVLTRKLSALESPFTTHFYTGLTGSVLVALALLVSDVELLPALQAAPTSAWGLLLLIGALGTLGHLMLVLAFGTAPTATLMPVMYAQIGFAALVGWLVFAQAPDGWGWLGMAVVAVCGAGSAWLNVREASASRHAVTVLEADTIVD</sequence>
<dbReference type="AlphaFoldDB" id="A0A5C6U2Z6"/>